<keyword evidence="1 4" id="KW-0808">Transferase</keyword>
<dbReference type="AlphaFoldDB" id="A0A545UAY4"/>
<comment type="caution">
    <text evidence="4">The sequence shown here is derived from an EMBL/GenBank/DDBJ whole genome shotgun (WGS) entry which is preliminary data.</text>
</comment>
<dbReference type="PANTHER" id="PTHR43800:SF1">
    <property type="entry name" value="PEPTIDYL-LYSINE N-ACETYLTRANSFERASE YJAB"/>
    <property type="match status" value="1"/>
</dbReference>
<evidence type="ECO:0000256" key="1">
    <source>
        <dbReference type="ARBA" id="ARBA00022679"/>
    </source>
</evidence>
<gene>
    <name evidence="4" type="ORF">FLL46_17185</name>
</gene>
<dbReference type="EMBL" id="VIKS01000010">
    <property type="protein sequence ID" value="TQV86626.1"/>
    <property type="molecule type" value="Genomic_DNA"/>
</dbReference>
<feature type="domain" description="N-acetyltransferase" evidence="3">
    <location>
        <begin position="2"/>
        <end position="161"/>
    </location>
</feature>
<keyword evidence="5" id="KW-1185">Reference proteome</keyword>
<dbReference type="PANTHER" id="PTHR43800">
    <property type="entry name" value="PEPTIDYL-LYSINE N-ACETYLTRANSFERASE YJAB"/>
    <property type="match status" value="1"/>
</dbReference>
<dbReference type="SUPFAM" id="SSF55729">
    <property type="entry name" value="Acyl-CoA N-acyltransferases (Nat)"/>
    <property type="match status" value="1"/>
</dbReference>
<evidence type="ECO:0000313" key="5">
    <source>
        <dbReference type="Proteomes" id="UP000315439"/>
    </source>
</evidence>
<organism evidence="4 5">
    <name type="scientific">Aliikangiella coralliicola</name>
    <dbReference type="NCBI Taxonomy" id="2592383"/>
    <lineage>
        <taxon>Bacteria</taxon>
        <taxon>Pseudomonadati</taxon>
        <taxon>Pseudomonadota</taxon>
        <taxon>Gammaproteobacteria</taxon>
        <taxon>Oceanospirillales</taxon>
        <taxon>Pleioneaceae</taxon>
        <taxon>Aliikangiella</taxon>
    </lineage>
</organism>
<sequence>MVEIKLATTDDASLLEKVARPIWQEHYEPIIGLEQVEYMLDKFQSREVITEQIEQGFEYFIVSHDKAPVGYMSVEKREKSLFISKFYLNSSVRGKGIGKVMLNKVHQLAKEKECNQLELTVNKYNPAYQIYLKLGFENRESIQIDIGSGFIMDDYRMIKPI</sequence>
<dbReference type="RefSeq" id="WP_142932550.1">
    <property type="nucleotide sequence ID" value="NZ_ML660166.1"/>
</dbReference>
<dbReference type="CDD" id="cd04301">
    <property type="entry name" value="NAT_SF"/>
    <property type="match status" value="1"/>
</dbReference>
<accession>A0A545UAY4</accession>
<dbReference type="Proteomes" id="UP000315439">
    <property type="component" value="Unassembled WGS sequence"/>
</dbReference>
<evidence type="ECO:0000259" key="3">
    <source>
        <dbReference type="PROSITE" id="PS51186"/>
    </source>
</evidence>
<evidence type="ECO:0000256" key="2">
    <source>
        <dbReference type="ARBA" id="ARBA00023315"/>
    </source>
</evidence>
<dbReference type="OrthoDB" id="9799601at2"/>
<dbReference type="Pfam" id="PF13673">
    <property type="entry name" value="Acetyltransf_10"/>
    <property type="match status" value="1"/>
</dbReference>
<protein>
    <submittedName>
        <fullName evidence="4">GNAT family N-acetyltransferase</fullName>
    </submittedName>
</protein>
<dbReference type="PROSITE" id="PS51186">
    <property type="entry name" value="GNAT"/>
    <property type="match status" value="1"/>
</dbReference>
<proteinExistence type="predicted"/>
<dbReference type="Gene3D" id="3.40.630.30">
    <property type="match status" value="1"/>
</dbReference>
<dbReference type="GO" id="GO:0016747">
    <property type="term" value="F:acyltransferase activity, transferring groups other than amino-acyl groups"/>
    <property type="evidence" value="ECO:0007669"/>
    <property type="project" value="InterPro"/>
</dbReference>
<evidence type="ECO:0000313" key="4">
    <source>
        <dbReference type="EMBL" id="TQV86626.1"/>
    </source>
</evidence>
<dbReference type="InterPro" id="IPR000182">
    <property type="entry name" value="GNAT_dom"/>
</dbReference>
<keyword evidence="2" id="KW-0012">Acyltransferase</keyword>
<name>A0A545UAY4_9GAMM</name>
<dbReference type="InterPro" id="IPR016181">
    <property type="entry name" value="Acyl_CoA_acyltransferase"/>
</dbReference>
<reference evidence="4 5" key="1">
    <citation type="submission" date="2019-07" db="EMBL/GenBank/DDBJ databases">
        <title>Draft genome for Aliikangiella sp. M105.</title>
        <authorList>
            <person name="Wang G."/>
        </authorList>
    </citation>
    <scope>NUCLEOTIDE SEQUENCE [LARGE SCALE GENOMIC DNA]</scope>
    <source>
        <strain evidence="4 5">M105</strain>
    </source>
</reference>